<accession>A0A6C0GEB5</accession>
<gene>
    <name evidence="2" type="ORF">GXP67_06255</name>
</gene>
<dbReference type="Proteomes" id="UP000480178">
    <property type="component" value="Chromosome"/>
</dbReference>
<name>A0A6C0GEB5_9BACT</name>
<feature type="transmembrane region" description="Helical" evidence="1">
    <location>
        <begin position="236"/>
        <end position="256"/>
    </location>
</feature>
<organism evidence="2 3">
    <name type="scientific">Rhodocytophaga rosea</name>
    <dbReference type="NCBI Taxonomy" id="2704465"/>
    <lineage>
        <taxon>Bacteria</taxon>
        <taxon>Pseudomonadati</taxon>
        <taxon>Bacteroidota</taxon>
        <taxon>Cytophagia</taxon>
        <taxon>Cytophagales</taxon>
        <taxon>Rhodocytophagaceae</taxon>
        <taxon>Rhodocytophaga</taxon>
    </lineage>
</organism>
<sequence length="587" mass="66837">MSANNQTGSLLSDSNIQNRVYSLKSTVAKSSDTISAKEYIIPVFLCISLIVACVIYASKTYFWNDELFSYFFLADPSFSHMWAAFHDKLNNTPPLYFMLGWGWSQLFGASELSLKLFSCLGIGIAGIITWVTLRRTYGFWATSLSVLAVFCLSDMVISQNAEARMYGLYLALSAAGIWLYDEINCREQLGWKILLINALVQAALVNTHLHGCFFSGAILAAFMVNDYFHKRARVKLYASFILGWLTFLFYIPALLIQMDAGNPDSWIPIPKVRYLLDVLSLSTVSTRYFPGALVLLPKTAFFFIMAILPGFYIFKNQPRLSGNIKFKEQQDLQTQSAKSLLILAYLFLAVPIGVWVFSWVIKPIFWDRYVLPTVLAWPILFASLLTLLKVEFVRYAQTLKNSQLYEFIPSRKTAIGAAGILVLMLAMPVVEAIQAPAGELPGQYDKKIGYAHLPVVIPFPHDFMERMHYSPDKERYFTLLDWEVALDTTSGHMAPQFYKHLEAWKRSYPDIFANQITTTEDFLSKHKQFLVLGFAMDEPCKCSRPKTVYNGFCDRWMYMRVVGNPLYNVRALGDNGGHRYFLVEAKQ</sequence>
<reference evidence="2 3" key="1">
    <citation type="submission" date="2020-01" db="EMBL/GenBank/DDBJ databases">
        <authorList>
            <person name="Kim M.K."/>
        </authorList>
    </citation>
    <scope>NUCLEOTIDE SEQUENCE [LARGE SCALE GENOMIC DNA]</scope>
    <source>
        <strain evidence="2 3">172606-1</strain>
    </source>
</reference>
<keyword evidence="1" id="KW-1133">Transmembrane helix</keyword>
<evidence type="ECO:0000313" key="3">
    <source>
        <dbReference type="Proteomes" id="UP000480178"/>
    </source>
</evidence>
<proteinExistence type="predicted"/>
<dbReference type="AlphaFoldDB" id="A0A6C0GEB5"/>
<protein>
    <recommendedName>
        <fullName evidence="4">Glycosyltransferase RgtA/B/C/D-like domain-containing protein</fullName>
    </recommendedName>
</protein>
<keyword evidence="1" id="KW-0472">Membrane</keyword>
<feature type="transmembrane region" description="Helical" evidence="1">
    <location>
        <begin position="413"/>
        <end position="430"/>
    </location>
</feature>
<keyword evidence="3" id="KW-1185">Reference proteome</keyword>
<dbReference type="RefSeq" id="WP_162442351.1">
    <property type="nucleotide sequence ID" value="NZ_CP048222.1"/>
</dbReference>
<feature type="transmembrane region" description="Helical" evidence="1">
    <location>
        <begin position="112"/>
        <end position="131"/>
    </location>
</feature>
<feature type="transmembrane region" description="Helical" evidence="1">
    <location>
        <begin position="200"/>
        <end position="224"/>
    </location>
</feature>
<evidence type="ECO:0008006" key="4">
    <source>
        <dbReference type="Google" id="ProtNLM"/>
    </source>
</evidence>
<dbReference type="EMBL" id="CP048222">
    <property type="protein sequence ID" value="QHT66288.1"/>
    <property type="molecule type" value="Genomic_DNA"/>
</dbReference>
<evidence type="ECO:0000313" key="2">
    <source>
        <dbReference type="EMBL" id="QHT66288.1"/>
    </source>
</evidence>
<feature type="transmembrane region" description="Helical" evidence="1">
    <location>
        <begin position="335"/>
        <end position="357"/>
    </location>
</feature>
<feature type="transmembrane region" description="Helical" evidence="1">
    <location>
        <begin position="288"/>
        <end position="314"/>
    </location>
</feature>
<evidence type="ECO:0000256" key="1">
    <source>
        <dbReference type="SAM" id="Phobius"/>
    </source>
</evidence>
<feature type="transmembrane region" description="Helical" evidence="1">
    <location>
        <begin position="39"/>
        <end position="57"/>
    </location>
</feature>
<keyword evidence="1" id="KW-0812">Transmembrane</keyword>
<feature type="transmembrane region" description="Helical" evidence="1">
    <location>
        <begin position="137"/>
        <end position="156"/>
    </location>
</feature>
<dbReference type="KEGG" id="rhoz:GXP67_06255"/>
<feature type="transmembrane region" description="Helical" evidence="1">
    <location>
        <begin position="369"/>
        <end position="392"/>
    </location>
</feature>